<evidence type="ECO:0000256" key="3">
    <source>
        <dbReference type="PIRSR" id="PIRSR620019-2"/>
    </source>
</evidence>
<feature type="domain" description="Bacterial sugar transferase" evidence="4">
    <location>
        <begin position="2"/>
        <end position="177"/>
    </location>
</feature>
<dbReference type="PATRIC" id="fig|86662.28.peg.3896"/>
<evidence type="ECO:0000259" key="4">
    <source>
        <dbReference type="Pfam" id="PF02397"/>
    </source>
</evidence>
<gene>
    <name evidence="6" type="ORF">BWGOE11_37670</name>
</gene>
<dbReference type="InterPro" id="IPR020019">
    <property type="entry name" value="AcTrfase_PglD-like"/>
</dbReference>
<dbReference type="CDD" id="cd03360">
    <property type="entry name" value="LbH_AT_putative"/>
    <property type="match status" value="1"/>
</dbReference>
<proteinExistence type="inferred from homology"/>
<accession>A0A1E8BKU8</accession>
<comment type="caution">
    <text evidence="6">The sequence shown here is derived from an EMBL/GenBank/DDBJ whole genome shotgun (WGS) entry which is preliminary data.</text>
</comment>
<dbReference type="SUPFAM" id="SSF51161">
    <property type="entry name" value="Trimeric LpxA-like enzymes"/>
    <property type="match status" value="1"/>
</dbReference>
<dbReference type="InterPro" id="IPR001451">
    <property type="entry name" value="Hexapep"/>
</dbReference>
<name>A0A1E8BKU8_BACMY</name>
<evidence type="ECO:0000313" key="7">
    <source>
        <dbReference type="Proteomes" id="UP000175835"/>
    </source>
</evidence>
<protein>
    <submittedName>
        <fullName evidence="6">Acetyltransferase</fullName>
    </submittedName>
</protein>
<dbReference type="Pfam" id="PF00132">
    <property type="entry name" value="Hexapep"/>
    <property type="match status" value="1"/>
</dbReference>
<dbReference type="RefSeq" id="WP_070146824.1">
    <property type="nucleotide sequence ID" value="NZ_LXLX01000046.1"/>
</dbReference>
<dbReference type="GO" id="GO:0016780">
    <property type="term" value="F:phosphotransferase activity, for other substituted phosphate groups"/>
    <property type="evidence" value="ECO:0007669"/>
    <property type="project" value="TreeGrafter"/>
</dbReference>
<sequence>MKRIFDVCISLLLLFVCLLPILVVAILVRLKLGSPVLFKQQRPGLHGKPFNFYKFRTMLDKKGSNGELLPDENRMTTFGEILRKYSLDELPQLINVVRGDLSLVGPRPLLMEYLPLYSSKQAKRHNVKPGITGWAQINGRNSITWEEKFELDIWYVENRSFLLDLKIIVLTITKVFKTEGINHVGHVTMGRFTGGKMKILIIGHGGHSKVVKDIILSNEGYEIVGYLDDLYTDKTIIDNLYFGAIKDAWEIINNFNDIKLVIAIGNNKVRKRIFGILNQPIEMYATLIHKTAIISPYAHVGNGTVIMPNVVVNADTNIGNHTIINTGSIIEHDNIIDDFVHISPHATLSGSIIIEEGAHIGASATMIPDVKIGKWSIVGAGSVVINDFPSNCTAVGIPAKVINVVN</sequence>
<dbReference type="Gene3D" id="2.160.10.10">
    <property type="entry name" value="Hexapeptide repeat proteins"/>
    <property type="match status" value="1"/>
</dbReference>
<feature type="active site" description="Proton acceptor" evidence="2">
    <location>
        <position position="332"/>
    </location>
</feature>
<evidence type="ECO:0000313" key="6">
    <source>
        <dbReference type="EMBL" id="OFD89638.1"/>
    </source>
</evidence>
<dbReference type="InterPro" id="IPR011004">
    <property type="entry name" value="Trimer_LpxA-like_sf"/>
</dbReference>
<feature type="domain" description="PglD N-terminal" evidence="5">
    <location>
        <begin position="198"/>
        <end position="274"/>
    </location>
</feature>
<evidence type="ECO:0000256" key="1">
    <source>
        <dbReference type="ARBA" id="ARBA00006464"/>
    </source>
</evidence>
<feature type="binding site" evidence="3">
    <location>
        <position position="341"/>
    </location>
    <ligand>
        <name>acetyl-CoA</name>
        <dbReference type="ChEBI" id="CHEBI:57288"/>
    </ligand>
</feature>
<comment type="similarity">
    <text evidence="1">Belongs to the bacterial sugar transferase family.</text>
</comment>
<dbReference type="PANTHER" id="PTHR30576">
    <property type="entry name" value="COLANIC BIOSYNTHESIS UDP-GLUCOSE LIPID CARRIER TRANSFERASE"/>
    <property type="match status" value="1"/>
</dbReference>
<feature type="binding site" evidence="3">
    <location>
        <position position="265"/>
    </location>
    <ligand>
        <name>substrate</name>
    </ligand>
</feature>
<feature type="site" description="Increases basicity of active site His" evidence="2">
    <location>
        <position position="333"/>
    </location>
</feature>
<dbReference type="PANTHER" id="PTHR30576:SF8">
    <property type="entry name" value="UNDECAPRENYL-PHOSPHATE GALACTOSE PHOSPHOTRANSFERASE"/>
    <property type="match status" value="1"/>
</dbReference>
<dbReference type="InterPro" id="IPR041561">
    <property type="entry name" value="PglD_N"/>
</dbReference>
<dbReference type="Proteomes" id="UP000175835">
    <property type="component" value="Unassembled WGS sequence"/>
</dbReference>
<dbReference type="Gene3D" id="3.40.50.20">
    <property type="match status" value="1"/>
</dbReference>
<dbReference type="AlphaFoldDB" id="A0A1E8BKU8"/>
<dbReference type="Pfam" id="PF02397">
    <property type="entry name" value="Bac_transf"/>
    <property type="match status" value="1"/>
</dbReference>
<reference evidence="6 7" key="1">
    <citation type="submission" date="2016-05" db="EMBL/GenBank/DDBJ databases">
        <title>Bacillus thuringiensis and Bacillus weihenstephanensis as novel biocontrol agents of wilt causing Verticillium species.</title>
        <authorList>
            <person name="Hollensteiner J."/>
            <person name="Wemheuer F."/>
            <person name="Harting R."/>
            <person name="Kolarzyk A."/>
            <person name="Diaz-Valerio S."/>
            <person name="Poehlein A."/>
            <person name="Brzuszkiewicz E."/>
            <person name="Nesemann K."/>
            <person name="Braus-Stromeyer S."/>
            <person name="Braus G."/>
            <person name="Daniel R."/>
            <person name="Liesegang H."/>
        </authorList>
    </citation>
    <scope>NUCLEOTIDE SEQUENCE [LARGE SCALE GENOMIC DNA]</scope>
    <source>
        <strain evidence="6 7">GOE11</strain>
    </source>
</reference>
<dbReference type="NCBIfam" id="TIGR03570">
    <property type="entry name" value="NeuD_NnaD"/>
    <property type="match status" value="1"/>
</dbReference>
<dbReference type="Pfam" id="PF17836">
    <property type="entry name" value="PglD_N"/>
    <property type="match status" value="1"/>
</dbReference>
<evidence type="ECO:0000256" key="2">
    <source>
        <dbReference type="PIRSR" id="PIRSR620019-1"/>
    </source>
</evidence>
<organism evidence="6 7">
    <name type="scientific">Bacillus mycoides</name>
    <dbReference type="NCBI Taxonomy" id="1405"/>
    <lineage>
        <taxon>Bacteria</taxon>
        <taxon>Bacillati</taxon>
        <taxon>Bacillota</taxon>
        <taxon>Bacilli</taxon>
        <taxon>Bacillales</taxon>
        <taxon>Bacillaceae</taxon>
        <taxon>Bacillus</taxon>
        <taxon>Bacillus cereus group</taxon>
    </lineage>
</organism>
<dbReference type="InterPro" id="IPR003362">
    <property type="entry name" value="Bact_transf"/>
</dbReference>
<dbReference type="EMBL" id="LXLX01000046">
    <property type="protein sequence ID" value="OFD89638.1"/>
    <property type="molecule type" value="Genomic_DNA"/>
</dbReference>
<evidence type="ECO:0000259" key="5">
    <source>
        <dbReference type="Pfam" id="PF17836"/>
    </source>
</evidence>